<feature type="region of interest" description="Disordered" evidence="1">
    <location>
        <begin position="134"/>
        <end position="162"/>
    </location>
</feature>
<feature type="compositionally biased region" description="Basic and acidic residues" evidence="1">
    <location>
        <begin position="149"/>
        <end position="160"/>
    </location>
</feature>
<dbReference type="InParanoid" id="I2H4L8"/>
<accession>I2H4L8</accession>
<sequence length="695" mass="76194">MLQNYDIDTNDNGSISSNNFTHSSKTSTGSSTVPSLDGYDSNIGKLTKATTPTALFSLESLGQKSAVSKYSGEVEERANVSYIFKQHQNDSGSNDQNSSNRNSIETRVFEARASSSTINKTDCAPALPSLPKFPTRTSLATDAGNRNSFRREVEESERLDNTNTIKELETASENESFTVANAEHGSHHQYAILSRPSNESLVETSEIKKEKVNTYKDTGKEQKIENNNELILSSTHTKQAEGNNDKRDISIGAETTYLLTNSTIEAENPIISSYILSNNILPDFTNENIRTPSSKSVSSTHSSPNKNLPASKRITSNLSLLSSKLSESTSAQLKPTKQSNYSTSLNLSEPSIFGNSLNHIEVLHSQPSIDKESHVDEESYISNDATSQYSEEISQQTPSNDAILSTSNIVQTLSDCSGMNQKASTEEDTNIASPIHPSIPPRSERRPKSTVFLGTSSELLTTSENDIYIMPAAKNKSMDRIFTPTSLATTNISDAFYSATSNSASEAIQTSDNDINHNKVGTVATNSSPEIDNGYLSRPLPQVPGIESSLTRDNTITHHHSGIESSLLPSKDDQLDTDVISFVSSNNDINQTAISTTSIKKTTKKKTKSRKKIKSENAEFQSLDFGTLTQLLDVSKNSELGKEFSQLGMQREEKMALEKLVDSLSKLTTDMMLDPKRYEEGLRRLDKATRSLEGF</sequence>
<feature type="region of interest" description="Disordered" evidence="1">
    <location>
        <begin position="1"/>
        <end position="37"/>
    </location>
</feature>
<feature type="compositionally biased region" description="Polar residues" evidence="1">
    <location>
        <begin position="135"/>
        <end position="147"/>
    </location>
</feature>
<evidence type="ECO:0000313" key="2">
    <source>
        <dbReference type="EMBL" id="CCH61320.1"/>
    </source>
</evidence>
<reference evidence="2 3" key="1">
    <citation type="journal article" date="2011" name="Proc. Natl. Acad. Sci. U.S.A.">
        <title>Evolutionary erosion of yeast sex chromosomes by mating-type switching accidents.</title>
        <authorList>
            <person name="Gordon J.L."/>
            <person name="Armisen D."/>
            <person name="Proux-Wera E."/>
            <person name="Oheigeartaigh S.S."/>
            <person name="Byrne K.P."/>
            <person name="Wolfe K.H."/>
        </authorList>
    </citation>
    <scope>NUCLEOTIDE SEQUENCE [LARGE SCALE GENOMIC DNA]</scope>
    <source>
        <strain evidence="3">ATCC 34711 / CBS 6284 / DSM 70876 / NBRC 10599 / NRRL Y-10934 / UCD 77-7</strain>
    </source>
</reference>
<dbReference type="GeneID" id="14496393"/>
<dbReference type="STRING" id="1071380.I2H4L8"/>
<feature type="region of interest" description="Disordered" evidence="1">
    <location>
        <begin position="420"/>
        <end position="448"/>
    </location>
</feature>
<feature type="region of interest" description="Disordered" evidence="1">
    <location>
        <begin position="291"/>
        <end position="313"/>
    </location>
</feature>
<dbReference type="HOGENOM" id="CLU_396466_0_0_1"/>
<dbReference type="KEGG" id="tbl:TBLA_0E02640"/>
<dbReference type="OrthoDB" id="4067583at2759"/>
<evidence type="ECO:0000256" key="1">
    <source>
        <dbReference type="SAM" id="MobiDB-lite"/>
    </source>
</evidence>
<dbReference type="EMBL" id="HE806320">
    <property type="protein sequence ID" value="CCH61320.1"/>
    <property type="molecule type" value="Genomic_DNA"/>
</dbReference>
<name>I2H4L8_HENB6</name>
<feature type="compositionally biased region" description="Polar residues" evidence="1">
    <location>
        <begin position="1"/>
        <end position="20"/>
    </location>
</feature>
<keyword evidence="3" id="KW-1185">Reference proteome</keyword>
<feature type="compositionally biased region" description="Low complexity" evidence="1">
    <location>
        <begin position="21"/>
        <end position="35"/>
    </location>
</feature>
<evidence type="ECO:0008006" key="4">
    <source>
        <dbReference type="Google" id="ProtNLM"/>
    </source>
</evidence>
<dbReference type="FunCoup" id="I2H4L8">
    <property type="interactions" value="107"/>
</dbReference>
<evidence type="ECO:0000313" key="3">
    <source>
        <dbReference type="Proteomes" id="UP000002866"/>
    </source>
</evidence>
<protein>
    <recommendedName>
        <fullName evidence="4">Protein NBA1</fullName>
    </recommendedName>
</protein>
<dbReference type="eggNOG" id="ENOG502R6DJ">
    <property type="taxonomic scope" value="Eukaryota"/>
</dbReference>
<organism evidence="2 3">
    <name type="scientific">Henningerozyma blattae (strain ATCC 34711 / CBS 6284 / DSM 70876 / NBRC 10599 / NRRL Y-10934 / UCD 77-7)</name>
    <name type="common">Yeast</name>
    <name type="synonym">Tetrapisispora blattae</name>
    <dbReference type="NCBI Taxonomy" id="1071380"/>
    <lineage>
        <taxon>Eukaryota</taxon>
        <taxon>Fungi</taxon>
        <taxon>Dikarya</taxon>
        <taxon>Ascomycota</taxon>
        <taxon>Saccharomycotina</taxon>
        <taxon>Saccharomycetes</taxon>
        <taxon>Saccharomycetales</taxon>
        <taxon>Saccharomycetaceae</taxon>
        <taxon>Henningerozyma</taxon>
    </lineage>
</organism>
<proteinExistence type="predicted"/>
<dbReference type="Proteomes" id="UP000002866">
    <property type="component" value="Chromosome 5"/>
</dbReference>
<dbReference type="RefSeq" id="XP_004180839.1">
    <property type="nucleotide sequence ID" value="XM_004180791.1"/>
</dbReference>
<gene>
    <name evidence="2" type="primary">TBLA0E02640</name>
    <name evidence="2" type="ORF">TBLA_0E02640</name>
</gene>
<dbReference type="AlphaFoldDB" id="I2H4L8"/>
<feature type="compositionally biased region" description="Low complexity" evidence="1">
    <location>
        <begin position="291"/>
        <end position="307"/>
    </location>
</feature>